<evidence type="ECO:0000256" key="3">
    <source>
        <dbReference type="ARBA" id="ARBA00022643"/>
    </source>
</evidence>
<keyword evidence="6" id="KW-0058">Aromatic hydrocarbons catabolism</keyword>
<gene>
    <name evidence="8" type="ORF">E2L03_05170</name>
</gene>
<evidence type="ECO:0000313" key="9">
    <source>
        <dbReference type="Proteomes" id="UP000298210"/>
    </source>
</evidence>
<proteinExistence type="inferred from homology"/>
<dbReference type="GO" id="GO:0106141">
    <property type="term" value="F:flavin prenyltransferase activity"/>
    <property type="evidence" value="ECO:0007669"/>
    <property type="project" value="UniProtKB-EC"/>
</dbReference>
<comment type="caution">
    <text evidence="8">The sequence shown here is derived from an EMBL/GenBank/DDBJ whole genome shotgun (WGS) entry which is preliminary data.</text>
</comment>
<dbReference type="GO" id="GO:0009636">
    <property type="term" value="P:response to toxic substance"/>
    <property type="evidence" value="ECO:0007669"/>
    <property type="project" value="UniProtKB-KW"/>
</dbReference>
<comment type="similarity">
    <text evidence="6">Belongs to the UbiX/PAD1 family. YclB subfamily.</text>
</comment>
<dbReference type="EMBL" id="SNUX01000001">
    <property type="protein sequence ID" value="TES51313.1"/>
    <property type="molecule type" value="Genomic_DNA"/>
</dbReference>
<comment type="catalytic activity">
    <reaction evidence="5 6">
        <text>dimethylallyl phosphate + FMNH2 = prenylated FMNH2 + phosphate</text>
        <dbReference type="Rhea" id="RHEA:37743"/>
        <dbReference type="ChEBI" id="CHEBI:43474"/>
        <dbReference type="ChEBI" id="CHEBI:57618"/>
        <dbReference type="ChEBI" id="CHEBI:87467"/>
        <dbReference type="ChEBI" id="CHEBI:88052"/>
        <dbReference type="EC" id="2.5.1.129"/>
    </reaction>
</comment>
<name>A0A4Y7WRV1_9BACI</name>
<keyword evidence="3 6" id="KW-0288">FMN</keyword>
<dbReference type="HAMAP" id="MF_01984">
    <property type="entry name" value="ubiX_pad"/>
    <property type="match status" value="1"/>
</dbReference>
<dbReference type="HAMAP" id="MF_01986">
    <property type="entry name" value="ubiX_pad_yclB"/>
    <property type="match status" value="1"/>
</dbReference>
<reference evidence="8 9" key="1">
    <citation type="submission" date="2019-03" db="EMBL/GenBank/DDBJ databases">
        <authorList>
            <person name="Liu G."/>
        </authorList>
    </citation>
    <scope>NUCLEOTIDE SEQUENCE [LARGE SCALE GENOMIC DNA]</scope>
    <source>
        <strain evidence="8 9">DSM 19099</strain>
    </source>
</reference>
<sequence>MKLIIGVTGATGAPIAIRLLETLKELKIETHLVLSKWAAVTISQETSYSVQDVKALADYTYSSEDQAAAISSGSKRMDGMMIVPCSMKTLAAIRVGLADNLVARAADVMLKERKPLLLMTRETPFNTIHLENMTELSRMGVTIFPPMPAFYNQPKSIDDIIDHLVYRALDQFGIDHQWNKRWEGLNGE</sequence>
<organism evidence="8 9">
    <name type="scientific">Shouchella lehensis</name>
    <dbReference type="NCBI Taxonomy" id="300825"/>
    <lineage>
        <taxon>Bacteria</taxon>
        <taxon>Bacillati</taxon>
        <taxon>Bacillota</taxon>
        <taxon>Bacilli</taxon>
        <taxon>Bacillales</taxon>
        <taxon>Bacillaceae</taxon>
        <taxon>Shouchella</taxon>
    </lineage>
</organism>
<dbReference type="NCBIfam" id="NF004685">
    <property type="entry name" value="PRK06029.1"/>
    <property type="match status" value="1"/>
</dbReference>
<dbReference type="InterPro" id="IPR003382">
    <property type="entry name" value="Flavoprotein"/>
</dbReference>
<keyword evidence="1 6" id="KW-0637">Prenyltransferase</keyword>
<dbReference type="PANTHER" id="PTHR43374:SF1">
    <property type="entry name" value="FLAVIN PRENYLTRANSFERASE PAD1, MITOCHONDRIAL"/>
    <property type="match status" value="1"/>
</dbReference>
<evidence type="ECO:0000256" key="4">
    <source>
        <dbReference type="ARBA" id="ARBA00022679"/>
    </source>
</evidence>
<dbReference type="InterPro" id="IPR032901">
    <property type="entry name" value="UbiX_pad_YclB"/>
</dbReference>
<accession>A0A4Y7WRV1</accession>
<dbReference type="GO" id="GO:0016831">
    <property type="term" value="F:carboxy-lyase activity"/>
    <property type="evidence" value="ECO:0007669"/>
    <property type="project" value="TreeGrafter"/>
</dbReference>
<dbReference type="InterPro" id="IPR004507">
    <property type="entry name" value="UbiX-like"/>
</dbReference>
<dbReference type="AlphaFoldDB" id="A0A4Y7WRV1"/>
<keyword evidence="4 6" id="KW-0808">Transferase</keyword>
<protein>
    <recommendedName>
        <fullName evidence="6">Probable UbiX-like flavin prenyltransferase</fullName>
        <ecNumber evidence="6">2.5.1.129</ecNumber>
    </recommendedName>
    <alternativeName>
        <fullName evidence="6">Phenolic acid decarboxylase subunit B</fullName>
        <shortName evidence="6">PAD</shortName>
    </alternativeName>
</protein>
<dbReference type="PANTHER" id="PTHR43374">
    <property type="entry name" value="FLAVIN PRENYLTRANSFERASE"/>
    <property type="match status" value="1"/>
</dbReference>
<dbReference type="RefSeq" id="WP_055737516.1">
    <property type="nucleotide sequence ID" value="NZ_LDIM01000012.1"/>
</dbReference>
<feature type="binding site" evidence="6">
    <location>
        <position position="35"/>
    </location>
    <ligand>
        <name>FMN</name>
        <dbReference type="ChEBI" id="CHEBI:58210"/>
    </ligand>
</feature>
<dbReference type="InterPro" id="IPR036551">
    <property type="entry name" value="Flavin_trans-like"/>
</dbReference>
<dbReference type="EC" id="2.5.1.129" evidence="6"/>
<dbReference type="NCBIfam" id="TIGR00421">
    <property type="entry name" value="ubiX_pad"/>
    <property type="match status" value="1"/>
</dbReference>
<feature type="binding site" evidence="6">
    <location>
        <position position="121"/>
    </location>
    <ligand>
        <name>FMN</name>
        <dbReference type="ChEBI" id="CHEBI:58210"/>
    </ligand>
</feature>
<feature type="binding site" evidence="6">
    <location>
        <begin position="9"/>
        <end position="11"/>
    </location>
    <ligand>
        <name>FMN</name>
        <dbReference type="ChEBI" id="CHEBI:58210"/>
    </ligand>
</feature>
<dbReference type="Proteomes" id="UP000298210">
    <property type="component" value="Unassembled WGS sequence"/>
</dbReference>
<dbReference type="FunFam" id="3.40.50.1950:FF:000001">
    <property type="entry name" value="Flavin prenyltransferase UbiX"/>
    <property type="match status" value="1"/>
</dbReference>
<evidence type="ECO:0000259" key="7">
    <source>
        <dbReference type="Pfam" id="PF02441"/>
    </source>
</evidence>
<evidence type="ECO:0000256" key="1">
    <source>
        <dbReference type="ARBA" id="ARBA00022602"/>
    </source>
</evidence>
<keyword evidence="2 6" id="KW-0285">Flavoprotein</keyword>
<keyword evidence="6" id="KW-0216">Detoxification</keyword>
<feature type="binding site" evidence="6">
    <location>
        <begin position="86"/>
        <end position="89"/>
    </location>
    <ligand>
        <name>FMN</name>
        <dbReference type="ChEBI" id="CHEBI:58210"/>
    </ligand>
</feature>
<comment type="subunit">
    <text evidence="6">Homododecamer.</text>
</comment>
<evidence type="ECO:0000313" key="8">
    <source>
        <dbReference type="EMBL" id="TES51313.1"/>
    </source>
</evidence>
<evidence type="ECO:0000256" key="2">
    <source>
        <dbReference type="ARBA" id="ARBA00022630"/>
    </source>
</evidence>
<feature type="domain" description="Flavoprotein" evidence="7">
    <location>
        <begin position="1"/>
        <end position="170"/>
    </location>
</feature>
<dbReference type="Gene3D" id="3.40.50.1950">
    <property type="entry name" value="Flavin prenyltransferase-like"/>
    <property type="match status" value="1"/>
</dbReference>
<dbReference type="SUPFAM" id="SSF52507">
    <property type="entry name" value="Homo-oligomeric flavin-containing Cys decarboxylases, HFCD"/>
    <property type="match status" value="1"/>
</dbReference>
<evidence type="ECO:0000256" key="5">
    <source>
        <dbReference type="ARBA" id="ARBA00050612"/>
    </source>
</evidence>
<dbReference type="Pfam" id="PF02441">
    <property type="entry name" value="Flavoprotein"/>
    <property type="match status" value="1"/>
</dbReference>
<comment type="function">
    <text evidence="6">Involved in the non-oxidative decarboxylation and detoxification of phenolic derivatives. Flavin prenyltransferase that catalyzes the synthesis of the prenylated FMN cofactor (prenyl-FMN) for phenolic acid decarboxylase.</text>
</comment>
<evidence type="ECO:0000256" key="6">
    <source>
        <dbReference type="HAMAP-Rule" id="MF_01986"/>
    </source>
</evidence>